<reference evidence="4 6" key="2">
    <citation type="submission" date="2019-07" db="EMBL/GenBank/DDBJ databases">
        <title>Draft genome of two Muricauda strains isolated from deep sea.</title>
        <authorList>
            <person name="Sun C."/>
        </authorList>
    </citation>
    <scope>NUCLEOTIDE SEQUENCE [LARGE SCALE GENOMIC DNA]</scope>
    <source>
        <strain evidence="4 6">72</strain>
    </source>
</reference>
<dbReference type="InterPro" id="IPR039426">
    <property type="entry name" value="TonB-dep_rcpt-like"/>
</dbReference>
<dbReference type="EMBL" id="VNWK01000036">
    <property type="protein sequence ID" value="TXJ91142.1"/>
    <property type="molecule type" value="Genomic_DNA"/>
</dbReference>
<dbReference type="EMBL" id="QXFI01000036">
    <property type="protein sequence ID" value="RIV42254.1"/>
    <property type="molecule type" value="Genomic_DNA"/>
</dbReference>
<gene>
    <name evidence="3" type="ORF">D2V05_19410</name>
    <name evidence="4" type="ORF">FQ017_19250</name>
</gene>
<reference evidence="3 5" key="1">
    <citation type="submission" date="2018-08" db="EMBL/GenBank/DDBJ databases">
        <title>Proposal of Muricauda 72 sp.nov. and Muricauda NH166 sp.nov., isolated from seawater.</title>
        <authorList>
            <person name="Cheng H."/>
            <person name="Wu Y.-H."/>
            <person name="Guo L.-L."/>
            <person name="Xu X.-W."/>
        </authorList>
    </citation>
    <scope>NUCLEOTIDE SEQUENCE [LARGE SCALE GENOMIC DNA]</scope>
    <source>
        <strain evidence="3 5">72</strain>
    </source>
</reference>
<evidence type="ECO:0000256" key="1">
    <source>
        <dbReference type="PROSITE-ProRule" id="PRU01360"/>
    </source>
</evidence>
<dbReference type="Gene3D" id="2.170.130.10">
    <property type="entry name" value="TonB-dependent receptor, plug domain"/>
    <property type="match status" value="1"/>
</dbReference>
<keyword evidence="6" id="KW-1185">Reference proteome</keyword>
<evidence type="ECO:0000313" key="4">
    <source>
        <dbReference type="EMBL" id="TXJ91142.1"/>
    </source>
</evidence>
<dbReference type="GO" id="GO:0009279">
    <property type="term" value="C:cell outer membrane"/>
    <property type="evidence" value="ECO:0007669"/>
    <property type="project" value="UniProtKB-SubCell"/>
</dbReference>
<comment type="subcellular location">
    <subcellularLocation>
        <location evidence="1">Cell outer membrane</location>
        <topology evidence="1">Multi-pass membrane protein</topology>
    </subcellularLocation>
</comment>
<dbReference type="AlphaFoldDB" id="A0A3A1NGC1"/>
<keyword evidence="1" id="KW-0998">Cell outer membrane</keyword>
<evidence type="ECO:0000259" key="2">
    <source>
        <dbReference type="Pfam" id="PF07715"/>
    </source>
</evidence>
<dbReference type="InterPro" id="IPR008969">
    <property type="entry name" value="CarboxyPept-like_regulatory"/>
</dbReference>
<dbReference type="SUPFAM" id="SSF56935">
    <property type="entry name" value="Porins"/>
    <property type="match status" value="1"/>
</dbReference>
<dbReference type="Proteomes" id="UP000321621">
    <property type="component" value="Unassembled WGS sequence"/>
</dbReference>
<dbReference type="RefSeq" id="WP_119649333.1">
    <property type="nucleotide sequence ID" value="NZ_QXFI01000036.1"/>
</dbReference>
<protein>
    <recommendedName>
        <fullName evidence="2">TonB-dependent receptor plug domain-containing protein</fullName>
    </recommendedName>
</protein>
<dbReference type="Gene3D" id="2.60.40.1120">
    <property type="entry name" value="Carboxypeptidase-like, regulatory domain"/>
    <property type="match status" value="1"/>
</dbReference>
<accession>A0A3A1NGC1</accession>
<dbReference type="OrthoDB" id="982809at2"/>
<feature type="domain" description="TonB-dependent receptor plug" evidence="2">
    <location>
        <begin position="138"/>
        <end position="216"/>
    </location>
</feature>
<dbReference type="SUPFAM" id="SSF49464">
    <property type="entry name" value="Carboxypeptidase regulatory domain-like"/>
    <property type="match status" value="1"/>
</dbReference>
<dbReference type="Pfam" id="PF07715">
    <property type="entry name" value="Plug"/>
    <property type="match status" value="1"/>
</dbReference>
<comment type="caution">
    <text evidence="3">The sequence shown here is derived from an EMBL/GenBank/DDBJ whole genome shotgun (WGS) entry which is preliminary data.</text>
</comment>
<keyword evidence="1" id="KW-0813">Transport</keyword>
<keyword evidence="1" id="KW-1134">Transmembrane beta strand</keyword>
<comment type="similarity">
    <text evidence="1">Belongs to the TonB-dependent receptor family.</text>
</comment>
<evidence type="ECO:0000313" key="3">
    <source>
        <dbReference type="EMBL" id="RIV42254.1"/>
    </source>
</evidence>
<keyword evidence="1" id="KW-0812">Transmembrane</keyword>
<dbReference type="PROSITE" id="PS52016">
    <property type="entry name" value="TONB_DEPENDENT_REC_3"/>
    <property type="match status" value="1"/>
</dbReference>
<sequence>MKTKQPRLYFITLYFMFVGTLIAQTVESKSVRVSGTVLDPGHNPVKKAIIYLDSVNTRVRTDKKGHFEIDLNNENKVIMAFSPIYGIQSVDLDGSEEIQIVFPEGGPLVTEDKLSELGYDTKGKVRSKREPKDYSKYLDMYQLIATEVPGAQVNGTKIRLRGNALNSVNSGQEPLLIVDGTVVSSIEYILPRNVASVEVIRDENASLYGARGANGVIVIKMKK</sequence>
<dbReference type="InterPro" id="IPR037066">
    <property type="entry name" value="Plug_dom_sf"/>
</dbReference>
<evidence type="ECO:0000313" key="5">
    <source>
        <dbReference type="Proteomes" id="UP000266691"/>
    </source>
</evidence>
<dbReference type="InterPro" id="IPR012910">
    <property type="entry name" value="Plug_dom"/>
</dbReference>
<organism evidence="3 5">
    <name type="scientific">Flagellimonas pelagia</name>
    <dbReference type="NCBI Taxonomy" id="2306998"/>
    <lineage>
        <taxon>Bacteria</taxon>
        <taxon>Pseudomonadati</taxon>
        <taxon>Bacteroidota</taxon>
        <taxon>Flavobacteriia</taxon>
        <taxon>Flavobacteriales</taxon>
        <taxon>Flavobacteriaceae</taxon>
        <taxon>Flagellimonas</taxon>
    </lineage>
</organism>
<proteinExistence type="inferred from homology"/>
<evidence type="ECO:0000313" key="6">
    <source>
        <dbReference type="Proteomes" id="UP000321621"/>
    </source>
</evidence>
<name>A0A3A1NGC1_9FLAO</name>
<dbReference type="Proteomes" id="UP000266691">
    <property type="component" value="Unassembled WGS sequence"/>
</dbReference>
<keyword evidence="1" id="KW-0472">Membrane</keyword>